<evidence type="ECO:0000259" key="1">
    <source>
        <dbReference type="PROSITE" id="PS51186"/>
    </source>
</evidence>
<sequence>MARSFAIVHLPRKYDSPEVATHLATLATKLKAIRLEALKTDPDAFGSTYEREVAFTDEQWAERLTNPLAQHVVALDLREPGNDMDGKSDLEMALAAPFVGTTVLIGPRAVSSSQVSDSQMSPSASPWAQFHDAPSVTTETLSPGTELQYAMNGVWVHPNGRRAGLGKQLIDGALEAGKRDMKRLSAPKRVNGFVVVFVEKDNEPATGLYEACGFKNIGEEEYTSAGGKEGVVVALRQNISLN</sequence>
<evidence type="ECO:0000313" key="2">
    <source>
        <dbReference type="EMBL" id="KAF2671613.1"/>
    </source>
</evidence>
<keyword evidence="3" id="KW-1185">Reference proteome</keyword>
<accession>A0A6A6UJF5</accession>
<dbReference type="GO" id="GO:0016747">
    <property type="term" value="F:acyltransferase activity, transferring groups other than amino-acyl groups"/>
    <property type="evidence" value="ECO:0007669"/>
    <property type="project" value="InterPro"/>
</dbReference>
<protein>
    <recommendedName>
        <fullName evidence="1">N-acetyltransferase domain-containing protein</fullName>
    </recommendedName>
</protein>
<dbReference type="EMBL" id="MU004232">
    <property type="protein sequence ID" value="KAF2671613.1"/>
    <property type="molecule type" value="Genomic_DNA"/>
</dbReference>
<dbReference type="PROSITE" id="PS51186">
    <property type="entry name" value="GNAT"/>
    <property type="match status" value="1"/>
</dbReference>
<name>A0A6A6UJF5_9PEZI</name>
<gene>
    <name evidence="2" type="ORF">BT63DRAFT_422156</name>
</gene>
<dbReference type="SUPFAM" id="SSF55729">
    <property type="entry name" value="Acyl-CoA N-acyltransferases (Nat)"/>
    <property type="match status" value="1"/>
</dbReference>
<organism evidence="2 3">
    <name type="scientific">Microthyrium microscopicum</name>
    <dbReference type="NCBI Taxonomy" id="703497"/>
    <lineage>
        <taxon>Eukaryota</taxon>
        <taxon>Fungi</taxon>
        <taxon>Dikarya</taxon>
        <taxon>Ascomycota</taxon>
        <taxon>Pezizomycotina</taxon>
        <taxon>Dothideomycetes</taxon>
        <taxon>Dothideomycetes incertae sedis</taxon>
        <taxon>Microthyriales</taxon>
        <taxon>Microthyriaceae</taxon>
        <taxon>Microthyrium</taxon>
    </lineage>
</organism>
<dbReference type="Gene3D" id="3.40.630.30">
    <property type="match status" value="1"/>
</dbReference>
<dbReference type="OrthoDB" id="41532at2759"/>
<proteinExistence type="predicted"/>
<reference evidence="2" key="1">
    <citation type="journal article" date="2020" name="Stud. Mycol.">
        <title>101 Dothideomycetes genomes: a test case for predicting lifestyles and emergence of pathogens.</title>
        <authorList>
            <person name="Haridas S."/>
            <person name="Albert R."/>
            <person name="Binder M."/>
            <person name="Bloem J."/>
            <person name="Labutti K."/>
            <person name="Salamov A."/>
            <person name="Andreopoulos B."/>
            <person name="Baker S."/>
            <person name="Barry K."/>
            <person name="Bills G."/>
            <person name="Bluhm B."/>
            <person name="Cannon C."/>
            <person name="Castanera R."/>
            <person name="Culley D."/>
            <person name="Daum C."/>
            <person name="Ezra D."/>
            <person name="Gonzalez J."/>
            <person name="Henrissat B."/>
            <person name="Kuo A."/>
            <person name="Liang C."/>
            <person name="Lipzen A."/>
            <person name="Lutzoni F."/>
            <person name="Magnuson J."/>
            <person name="Mondo S."/>
            <person name="Nolan M."/>
            <person name="Ohm R."/>
            <person name="Pangilinan J."/>
            <person name="Park H.-J."/>
            <person name="Ramirez L."/>
            <person name="Alfaro M."/>
            <person name="Sun H."/>
            <person name="Tritt A."/>
            <person name="Yoshinaga Y."/>
            <person name="Zwiers L.-H."/>
            <person name="Turgeon B."/>
            <person name="Goodwin S."/>
            <person name="Spatafora J."/>
            <person name="Crous P."/>
            <person name="Grigoriev I."/>
        </authorList>
    </citation>
    <scope>NUCLEOTIDE SEQUENCE</scope>
    <source>
        <strain evidence="2">CBS 115976</strain>
    </source>
</reference>
<evidence type="ECO:0000313" key="3">
    <source>
        <dbReference type="Proteomes" id="UP000799302"/>
    </source>
</evidence>
<dbReference type="Pfam" id="PF00583">
    <property type="entry name" value="Acetyltransf_1"/>
    <property type="match status" value="1"/>
</dbReference>
<dbReference type="AlphaFoldDB" id="A0A6A6UJF5"/>
<dbReference type="Proteomes" id="UP000799302">
    <property type="component" value="Unassembled WGS sequence"/>
</dbReference>
<dbReference type="InterPro" id="IPR016181">
    <property type="entry name" value="Acyl_CoA_acyltransferase"/>
</dbReference>
<feature type="domain" description="N-acetyltransferase" evidence="1">
    <location>
        <begin position="75"/>
        <end position="238"/>
    </location>
</feature>
<dbReference type="InterPro" id="IPR000182">
    <property type="entry name" value="GNAT_dom"/>
</dbReference>